<dbReference type="Ensembl" id="ENSAMXT00000038951.1">
    <property type="protein sequence ID" value="ENSAMXP00000047837.1"/>
    <property type="gene ID" value="ENSAMXG00000042412.1"/>
</dbReference>
<feature type="compositionally biased region" description="Gly residues" evidence="1">
    <location>
        <begin position="9"/>
        <end position="20"/>
    </location>
</feature>
<reference evidence="3" key="2">
    <citation type="journal article" date="2014" name="Nat. Commun.">
        <title>The cavefish genome reveals candidate genes for eye loss.</title>
        <authorList>
            <person name="McGaugh S.E."/>
            <person name="Gross J.B."/>
            <person name="Aken B."/>
            <person name="Blin M."/>
            <person name="Borowsky R."/>
            <person name="Chalopin D."/>
            <person name="Hinaux H."/>
            <person name="Jeffery W.R."/>
            <person name="Keene A."/>
            <person name="Ma L."/>
            <person name="Minx P."/>
            <person name="Murphy D."/>
            <person name="O'Quin K.E."/>
            <person name="Retaux S."/>
            <person name="Rohner N."/>
            <person name="Searle S.M."/>
            <person name="Stahl B.A."/>
            <person name="Tabin C."/>
            <person name="Volff J.N."/>
            <person name="Yoshizawa M."/>
            <person name="Warren W.C."/>
        </authorList>
    </citation>
    <scope>NUCLEOTIDE SEQUENCE [LARGE SCALE GENOMIC DNA]</scope>
    <source>
        <strain evidence="3">female</strain>
    </source>
</reference>
<name>A0A3B1JZK0_ASTMX</name>
<protein>
    <submittedName>
        <fullName evidence="2">Uncharacterized protein</fullName>
    </submittedName>
</protein>
<keyword evidence="3" id="KW-1185">Reference proteome</keyword>
<accession>A0A3B1JZK0</accession>
<organism evidence="2 3">
    <name type="scientific">Astyanax mexicanus</name>
    <name type="common">Blind cave fish</name>
    <name type="synonym">Astyanax fasciatus mexicanus</name>
    <dbReference type="NCBI Taxonomy" id="7994"/>
    <lineage>
        <taxon>Eukaryota</taxon>
        <taxon>Metazoa</taxon>
        <taxon>Chordata</taxon>
        <taxon>Craniata</taxon>
        <taxon>Vertebrata</taxon>
        <taxon>Euteleostomi</taxon>
        <taxon>Actinopterygii</taxon>
        <taxon>Neopterygii</taxon>
        <taxon>Teleostei</taxon>
        <taxon>Ostariophysi</taxon>
        <taxon>Characiformes</taxon>
        <taxon>Characoidei</taxon>
        <taxon>Acestrorhamphidae</taxon>
        <taxon>Acestrorhamphinae</taxon>
        <taxon>Astyanax</taxon>
    </lineage>
</organism>
<dbReference type="InParanoid" id="A0A3B1JZK0"/>
<dbReference type="AlphaFoldDB" id="A0A3B1JZK0"/>
<reference evidence="2" key="4">
    <citation type="submission" date="2025-09" db="UniProtKB">
        <authorList>
            <consortium name="Ensembl"/>
        </authorList>
    </citation>
    <scope>IDENTIFICATION</scope>
</reference>
<reference evidence="3" key="1">
    <citation type="submission" date="2013-03" db="EMBL/GenBank/DDBJ databases">
        <authorList>
            <person name="Jeffery W."/>
            <person name="Warren W."/>
            <person name="Wilson R.K."/>
        </authorList>
    </citation>
    <scope>NUCLEOTIDE SEQUENCE</scope>
    <source>
        <strain evidence="3">female</strain>
    </source>
</reference>
<evidence type="ECO:0000256" key="1">
    <source>
        <dbReference type="SAM" id="MobiDB-lite"/>
    </source>
</evidence>
<sequence length="105" mass="11051">MLHHRIGEGGEGGGGGGGGSPQTPPPFLLLLLRDGNASNSCSKTGSRPLELSTTGCGHVPRRALLVHVHRAWSGTLARRCCSWPCRPCSTLASCQCWCSSWSHKG</sequence>
<evidence type="ECO:0000313" key="2">
    <source>
        <dbReference type="Ensembl" id="ENSAMXP00000047837.1"/>
    </source>
</evidence>
<evidence type="ECO:0000313" key="3">
    <source>
        <dbReference type="Proteomes" id="UP000018467"/>
    </source>
</evidence>
<reference evidence="2" key="3">
    <citation type="submission" date="2025-08" db="UniProtKB">
        <authorList>
            <consortium name="Ensembl"/>
        </authorList>
    </citation>
    <scope>IDENTIFICATION</scope>
</reference>
<proteinExistence type="predicted"/>
<feature type="region of interest" description="Disordered" evidence="1">
    <location>
        <begin position="1"/>
        <end position="26"/>
    </location>
</feature>
<dbReference type="Bgee" id="ENSAMXG00000042412">
    <property type="expression patterns" value="Expressed in olfactory epithelium and 1 other cell type or tissue"/>
</dbReference>
<dbReference type="Proteomes" id="UP000018467">
    <property type="component" value="Unassembled WGS sequence"/>
</dbReference>